<dbReference type="SUPFAM" id="SSF46689">
    <property type="entry name" value="Homeodomain-like"/>
    <property type="match status" value="2"/>
</dbReference>
<organism evidence="5 6">
    <name type="scientific">Pseudohalioglobus sediminis</name>
    <dbReference type="NCBI Taxonomy" id="2606449"/>
    <lineage>
        <taxon>Bacteria</taxon>
        <taxon>Pseudomonadati</taxon>
        <taxon>Pseudomonadota</taxon>
        <taxon>Gammaproteobacteria</taxon>
        <taxon>Cellvibrionales</taxon>
        <taxon>Halieaceae</taxon>
        <taxon>Pseudohalioglobus</taxon>
    </lineage>
</organism>
<dbReference type="RefSeq" id="WP_149610906.1">
    <property type="nucleotide sequence ID" value="NZ_VTUX01000003.1"/>
</dbReference>
<evidence type="ECO:0000256" key="2">
    <source>
        <dbReference type="PROSITE-ProRule" id="PRU00335"/>
    </source>
</evidence>
<gene>
    <name evidence="5" type="ORF">F0M18_08130</name>
</gene>
<dbReference type="InterPro" id="IPR001647">
    <property type="entry name" value="HTH_TetR"/>
</dbReference>
<feature type="DNA-binding region" description="H-T-H motif" evidence="2">
    <location>
        <begin position="43"/>
        <end position="62"/>
    </location>
</feature>
<dbReference type="PRINTS" id="PR00455">
    <property type="entry name" value="HTHTETR"/>
</dbReference>
<feature type="domain" description="HTH tetR-type" evidence="4">
    <location>
        <begin position="20"/>
        <end position="80"/>
    </location>
</feature>
<dbReference type="PANTHER" id="PTHR43479">
    <property type="entry name" value="ACREF/ENVCD OPERON REPRESSOR-RELATED"/>
    <property type="match status" value="1"/>
</dbReference>
<keyword evidence="1 2" id="KW-0238">DNA-binding</keyword>
<proteinExistence type="predicted"/>
<sequence length="426" mass="47642">MASKIESTPAPENGWSARSRATRQKLIAAASKLIVEKGINSVSVVAVAEAAGITRPGAYYHFKTRDTLLEAVRNDTDHQLVRTLAGSKEDKYLYSQAAEFAAEDQDTIYLRIQRMLEQGADDVIISSRRRGLTRAAREGLVKPGIEPDIAAIITSTTLISSFLAVSEFKQKSRRHKQARLFGKTNYQLVFDGALLPEKLQHWPKLPRYSPAGGDTAKPETAKDTAIQDGRKAKSLETRELLMKTAMLLMAEVGEQAVSVSEVARRAGVTRPGAYYHFKKKEELIAAVEEKLDKGLIYTLDRSFAKRESFEDASDLSAEDLSLLKIRIQQMLRDGARKDSLIAHYRKLFRWHAKHGHLREDMDPDMTAIITASASLAGLFLVLNEANSVKERAKQAKRFRKTYKNFVFEGIFTPPAKAEWPPPPELD</sequence>
<evidence type="ECO:0000256" key="1">
    <source>
        <dbReference type="ARBA" id="ARBA00023125"/>
    </source>
</evidence>
<dbReference type="AlphaFoldDB" id="A0A5B0WZY6"/>
<reference evidence="5 6" key="1">
    <citation type="submission" date="2019-09" db="EMBL/GenBank/DDBJ databases">
        <authorList>
            <person name="Chen X.-Y."/>
        </authorList>
    </citation>
    <scope>NUCLEOTIDE SEQUENCE [LARGE SCALE GENOMIC DNA]</scope>
    <source>
        <strain evidence="5 6">NY5</strain>
    </source>
</reference>
<dbReference type="InterPro" id="IPR009057">
    <property type="entry name" value="Homeodomain-like_sf"/>
</dbReference>
<dbReference type="Pfam" id="PF00440">
    <property type="entry name" value="TetR_N"/>
    <property type="match status" value="2"/>
</dbReference>
<evidence type="ECO:0000313" key="6">
    <source>
        <dbReference type="Proteomes" id="UP000323708"/>
    </source>
</evidence>
<dbReference type="Proteomes" id="UP000323708">
    <property type="component" value="Unassembled WGS sequence"/>
</dbReference>
<feature type="DNA-binding region" description="H-T-H motif" evidence="2">
    <location>
        <begin position="258"/>
        <end position="277"/>
    </location>
</feature>
<feature type="region of interest" description="Disordered" evidence="3">
    <location>
        <begin position="208"/>
        <end position="227"/>
    </location>
</feature>
<comment type="caution">
    <text evidence="5">The sequence shown here is derived from an EMBL/GenBank/DDBJ whole genome shotgun (WGS) entry which is preliminary data.</text>
</comment>
<evidence type="ECO:0000256" key="3">
    <source>
        <dbReference type="SAM" id="MobiDB-lite"/>
    </source>
</evidence>
<feature type="domain" description="HTH tetR-type" evidence="4">
    <location>
        <begin position="235"/>
        <end position="295"/>
    </location>
</feature>
<protein>
    <submittedName>
        <fullName evidence="5">TetR/AcrR family transcriptional regulator</fullName>
    </submittedName>
</protein>
<evidence type="ECO:0000259" key="4">
    <source>
        <dbReference type="PROSITE" id="PS50977"/>
    </source>
</evidence>
<dbReference type="InterPro" id="IPR050624">
    <property type="entry name" value="HTH-type_Tx_Regulator"/>
</dbReference>
<evidence type="ECO:0000313" key="5">
    <source>
        <dbReference type="EMBL" id="KAA1192623.1"/>
    </source>
</evidence>
<dbReference type="PANTHER" id="PTHR43479:SF11">
    <property type="entry name" value="ACREF_ENVCD OPERON REPRESSOR-RELATED"/>
    <property type="match status" value="1"/>
</dbReference>
<dbReference type="EMBL" id="VTUX01000003">
    <property type="protein sequence ID" value="KAA1192623.1"/>
    <property type="molecule type" value="Genomic_DNA"/>
</dbReference>
<keyword evidence="6" id="KW-1185">Reference proteome</keyword>
<dbReference type="PROSITE" id="PS50977">
    <property type="entry name" value="HTH_TETR_2"/>
    <property type="match status" value="2"/>
</dbReference>
<name>A0A5B0WZY6_9GAMM</name>
<dbReference type="GO" id="GO:0003677">
    <property type="term" value="F:DNA binding"/>
    <property type="evidence" value="ECO:0007669"/>
    <property type="project" value="UniProtKB-UniRule"/>
</dbReference>
<dbReference type="Gene3D" id="1.10.357.10">
    <property type="entry name" value="Tetracycline Repressor, domain 2"/>
    <property type="match status" value="2"/>
</dbReference>
<accession>A0A5B0WZY6</accession>